<sequence>MVGAREAVTGTSAEIDGVALAIEVLKAAPVITEKFGGPDRVSGLNEPPFPHLRVIALPGGDDGRLLWTVRKELQVEVWAHPDGRSWPPLHRLLYDAAGSSRRSCPPPCSTRCSTASWTT</sequence>
<protein>
    <submittedName>
        <fullName evidence="1">Uncharacterized protein</fullName>
    </submittedName>
</protein>
<dbReference type="AlphaFoldDB" id="A0A317DEP2"/>
<evidence type="ECO:0000313" key="1">
    <source>
        <dbReference type="EMBL" id="PWR12640.1"/>
    </source>
</evidence>
<dbReference type="Proteomes" id="UP000246050">
    <property type="component" value="Unassembled WGS sequence"/>
</dbReference>
<accession>A0A317DEP2</accession>
<organism evidence="1 2">
    <name type="scientific">Micromonospora sicca</name>
    <dbReference type="NCBI Taxonomy" id="2202420"/>
    <lineage>
        <taxon>Bacteria</taxon>
        <taxon>Bacillati</taxon>
        <taxon>Actinomycetota</taxon>
        <taxon>Actinomycetes</taxon>
        <taxon>Micromonosporales</taxon>
        <taxon>Micromonosporaceae</taxon>
        <taxon>Micromonospora</taxon>
    </lineage>
</organism>
<proteinExistence type="predicted"/>
<evidence type="ECO:0000313" key="2">
    <source>
        <dbReference type="Proteomes" id="UP000246050"/>
    </source>
</evidence>
<comment type="caution">
    <text evidence="1">The sequence shown here is derived from an EMBL/GenBank/DDBJ whole genome shotgun (WGS) entry which is preliminary data.</text>
</comment>
<reference evidence="1 2" key="1">
    <citation type="submission" date="2018-05" db="EMBL/GenBank/DDBJ databases">
        <title>Micromonosporas from Atacama Desert.</title>
        <authorList>
            <person name="Carro L."/>
            <person name="Golinska P."/>
            <person name="Klenk H.-P."/>
            <person name="Goodfellow M."/>
        </authorList>
    </citation>
    <scope>NUCLEOTIDE SEQUENCE [LARGE SCALE GENOMIC DNA]</scope>
    <source>
        <strain evidence="1 2">4G51</strain>
    </source>
</reference>
<dbReference type="EMBL" id="QGKS01000286">
    <property type="protein sequence ID" value="PWR12640.1"/>
    <property type="molecule type" value="Genomic_DNA"/>
</dbReference>
<name>A0A317DEP2_9ACTN</name>
<gene>
    <name evidence="1" type="ORF">DKT69_23525</name>
</gene>